<dbReference type="PROSITE" id="PS50030">
    <property type="entry name" value="UBA"/>
    <property type="match status" value="1"/>
</dbReference>
<dbReference type="EMBL" id="JAKCXM010000117">
    <property type="protein sequence ID" value="KAJ0401826.1"/>
    <property type="molecule type" value="Genomic_DNA"/>
</dbReference>
<comment type="caution">
    <text evidence="3">The sequence shown here is derived from an EMBL/GenBank/DDBJ whole genome shotgun (WGS) entry which is preliminary data.</text>
</comment>
<dbReference type="SMART" id="SM00165">
    <property type="entry name" value="UBA"/>
    <property type="match status" value="1"/>
</dbReference>
<protein>
    <recommendedName>
        <fullName evidence="2">UBA domain-containing protein</fullName>
    </recommendedName>
</protein>
<feature type="region of interest" description="Disordered" evidence="1">
    <location>
        <begin position="212"/>
        <end position="260"/>
    </location>
</feature>
<evidence type="ECO:0000259" key="2">
    <source>
        <dbReference type="PROSITE" id="PS50030"/>
    </source>
</evidence>
<dbReference type="InterPro" id="IPR009060">
    <property type="entry name" value="UBA-like_sf"/>
</dbReference>
<dbReference type="CDD" id="cd00136">
    <property type="entry name" value="PDZ_canonical"/>
    <property type="match status" value="1"/>
</dbReference>
<dbReference type="InterPro" id="IPR036034">
    <property type="entry name" value="PDZ_sf"/>
</dbReference>
<accession>A0AAD5LKM0</accession>
<name>A0AAD5LKM0_PYTIN</name>
<evidence type="ECO:0000256" key="1">
    <source>
        <dbReference type="SAM" id="MobiDB-lite"/>
    </source>
</evidence>
<dbReference type="SUPFAM" id="SSF50156">
    <property type="entry name" value="PDZ domain-like"/>
    <property type="match status" value="1"/>
</dbReference>
<gene>
    <name evidence="3" type="ORF">P43SY_006381</name>
</gene>
<dbReference type="InterPro" id="IPR015940">
    <property type="entry name" value="UBA"/>
</dbReference>
<evidence type="ECO:0000313" key="3">
    <source>
        <dbReference type="EMBL" id="KAJ0401826.1"/>
    </source>
</evidence>
<dbReference type="SUPFAM" id="SSF46934">
    <property type="entry name" value="UBA-like"/>
    <property type="match status" value="1"/>
</dbReference>
<feature type="compositionally biased region" description="Polar residues" evidence="1">
    <location>
        <begin position="387"/>
        <end position="402"/>
    </location>
</feature>
<feature type="domain" description="UBA" evidence="2">
    <location>
        <begin position="444"/>
        <end position="492"/>
    </location>
</feature>
<reference evidence="3" key="1">
    <citation type="submission" date="2021-12" db="EMBL/GenBank/DDBJ databases">
        <title>Prjna785345.</title>
        <authorList>
            <person name="Rujirawat T."/>
            <person name="Krajaejun T."/>
        </authorList>
    </citation>
    <scope>NUCLEOTIDE SEQUENCE</scope>
    <source>
        <strain evidence="3">Pi057C3</strain>
    </source>
</reference>
<dbReference type="AlphaFoldDB" id="A0AAD5LKM0"/>
<feature type="region of interest" description="Disordered" evidence="1">
    <location>
        <begin position="306"/>
        <end position="434"/>
    </location>
</feature>
<proteinExistence type="predicted"/>
<feature type="compositionally biased region" description="Low complexity" evidence="1">
    <location>
        <begin position="364"/>
        <end position="376"/>
    </location>
</feature>
<evidence type="ECO:0000313" key="4">
    <source>
        <dbReference type="Proteomes" id="UP001209570"/>
    </source>
</evidence>
<dbReference type="Gene3D" id="2.30.42.10">
    <property type="match status" value="1"/>
</dbReference>
<dbReference type="Gene3D" id="1.10.8.10">
    <property type="entry name" value="DNA helicase RuvA subunit, C-terminal domain"/>
    <property type="match status" value="1"/>
</dbReference>
<keyword evidence="4" id="KW-1185">Reference proteome</keyword>
<feature type="compositionally biased region" description="Basic residues" evidence="1">
    <location>
        <begin position="407"/>
        <end position="416"/>
    </location>
</feature>
<sequence length="691" mass="73475">MTHDFSRAPLPPFVGQHVAAAAAAARPSTGTVVMQKRPGERSFGMTLEQQRTVSPADFPRVSFVFPELAASRAGLKSGCVIEAVDHRSVQGCSVKAVAELFRERAHVTLQVRWTLAPTPNVAAIEQQKKTLSIALQSILSAQAANPTTQVTTISQAAVASAQPSPQISPPLPAPPVQVPSVVTIAAGQTKAASAASPDPVVATVLAAQQRGSASEGQQLHVPKAEPTSGIAPTVSAAAQEQAEPEPSPEVAPRERATSELQATATTALQLAEEAPAAVPVEQAVEQAVEQQANVSSKPEEALPTVNMISDSTPAPAPPSFAPPSQPTEPTYVSSRETSAPAASPQGPQTPRGSGKKRARPSPSPSSKTTSPTVSRPQAPIPDVPSARSHNGHATSSDQEPPTGSSAKKARGGRAGRRRESLTPPDSDDAICLLGRGRKRRYSTRQSESGGRVRRSLTVDRLVTMGFKREDAESSVGACGHDVEKCMVWIVSHLEEKQFLNDLNQASIESELSKRAEESQQKKQESETLKQATAFTSLFPTSYVLSSESEAPRLKALLSSTIGSISAETLMRATLTRLLKLEAQAIRWYKEASRCYLLQLASRLEAAMASHDVMSCCARWMASDAASRSSSCTFVQTLYSEEQALTTALFHMPENHGGVPLEFLRADESMQFSLEDDGFEVLDEAPVVTDVE</sequence>
<feature type="compositionally biased region" description="Pro residues" evidence="1">
    <location>
        <begin position="314"/>
        <end position="326"/>
    </location>
</feature>
<dbReference type="Proteomes" id="UP001209570">
    <property type="component" value="Unassembled WGS sequence"/>
</dbReference>
<organism evidence="3 4">
    <name type="scientific">Pythium insidiosum</name>
    <name type="common">Pythiosis disease agent</name>
    <dbReference type="NCBI Taxonomy" id="114742"/>
    <lineage>
        <taxon>Eukaryota</taxon>
        <taxon>Sar</taxon>
        <taxon>Stramenopiles</taxon>
        <taxon>Oomycota</taxon>
        <taxon>Peronosporomycetes</taxon>
        <taxon>Pythiales</taxon>
        <taxon>Pythiaceae</taxon>
        <taxon>Pythium</taxon>
    </lineage>
</organism>